<gene>
    <name evidence="2" type="ORF">VNO77_44814</name>
</gene>
<proteinExistence type="predicted"/>
<protein>
    <submittedName>
        <fullName evidence="2">Uncharacterized protein</fullName>
    </submittedName>
</protein>
<evidence type="ECO:0000256" key="1">
    <source>
        <dbReference type="SAM" id="MobiDB-lite"/>
    </source>
</evidence>
<dbReference type="Proteomes" id="UP001367508">
    <property type="component" value="Unassembled WGS sequence"/>
</dbReference>
<name>A0AAN9JYQ1_CANGL</name>
<accession>A0AAN9JYQ1</accession>
<dbReference type="AlphaFoldDB" id="A0AAN9JYQ1"/>
<evidence type="ECO:0000313" key="3">
    <source>
        <dbReference type="Proteomes" id="UP001367508"/>
    </source>
</evidence>
<feature type="region of interest" description="Disordered" evidence="1">
    <location>
        <begin position="1"/>
        <end position="77"/>
    </location>
</feature>
<feature type="compositionally biased region" description="Polar residues" evidence="1">
    <location>
        <begin position="47"/>
        <end position="77"/>
    </location>
</feature>
<comment type="caution">
    <text evidence="2">The sequence shown here is derived from an EMBL/GenBank/DDBJ whole genome shotgun (WGS) entry which is preliminary data.</text>
</comment>
<reference evidence="2 3" key="1">
    <citation type="submission" date="2024-01" db="EMBL/GenBank/DDBJ databases">
        <title>The genomes of 5 underutilized Papilionoideae crops provide insights into root nodulation and disease resistanc.</title>
        <authorList>
            <person name="Jiang F."/>
        </authorList>
    </citation>
    <scope>NUCLEOTIDE SEQUENCE [LARGE SCALE GENOMIC DNA]</scope>
    <source>
        <strain evidence="2">LVBAO_FW01</strain>
        <tissue evidence="2">Leaves</tissue>
    </source>
</reference>
<dbReference type="EMBL" id="JAYMYQ010000011">
    <property type="protein sequence ID" value="KAK7306854.1"/>
    <property type="molecule type" value="Genomic_DNA"/>
</dbReference>
<organism evidence="2 3">
    <name type="scientific">Canavalia gladiata</name>
    <name type="common">Sword bean</name>
    <name type="synonym">Dolichos gladiatus</name>
    <dbReference type="NCBI Taxonomy" id="3824"/>
    <lineage>
        <taxon>Eukaryota</taxon>
        <taxon>Viridiplantae</taxon>
        <taxon>Streptophyta</taxon>
        <taxon>Embryophyta</taxon>
        <taxon>Tracheophyta</taxon>
        <taxon>Spermatophyta</taxon>
        <taxon>Magnoliopsida</taxon>
        <taxon>eudicotyledons</taxon>
        <taxon>Gunneridae</taxon>
        <taxon>Pentapetalae</taxon>
        <taxon>rosids</taxon>
        <taxon>fabids</taxon>
        <taxon>Fabales</taxon>
        <taxon>Fabaceae</taxon>
        <taxon>Papilionoideae</taxon>
        <taxon>50 kb inversion clade</taxon>
        <taxon>NPAAA clade</taxon>
        <taxon>indigoferoid/millettioid clade</taxon>
        <taxon>Phaseoleae</taxon>
        <taxon>Canavalia</taxon>
    </lineage>
</organism>
<keyword evidence="3" id="KW-1185">Reference proteome</keyword>
<sequence>MEKESNADRNGHPLEDMAEEKANRKKEERGLRNMVMVMNKDTPMRLSASSGTTNPKQKNPSFYQNTVTHTDLISSAA</sequence>
<evidence type="ECO:0000313" key="2">
    <source>
        <dbReference type="EMBL" id="KAK7306854.1"/>
    </source>
</evidence>
<feature type="compositionally biased region" description="Basic and acidic residues" evidence="1">
    <location>
        <begin position="1"/>
        <end position="31"/>
    </location>
</feature>